<dbReference type="Pfam" id="PF05708">
    <property type="entry name" value="Peptidase_C92"/>
    <property type="match status" value="1"/>
</dbReference>
<sequence>MVVDPGRQPLLIRSPGARRRRLLSAGAPDSLAEPLPAEPEIGDIVFIRVTVRPFLEVASATRSWTNHVGIVVGERGGETLIAESTFPLSRVTTMSRVLARSDRGACVIARLRQPLDAAQRRELVAAAMRRIGVVYDTGFNLASRRQFCSRFVREVVCDATRIVLGDVETFDTLLHRNPDHPLGFWRIWYFGRIPWHRRTVTPASILDSGSLRVVMDTRDSGTGRDG</sequence>
<dbReference type="EMBL" id="CP000379">
    <property type="protein sequence ID" value="ABF79687.1"/>
    <property type="molecule type" value="Genomic_DNA"/>
</dbReference>
<name>A0A0H2XZL6_BURO1</name>
<dbReference type="HOGENOM" id="CLU_086940_1_0_4"/>
<dbReference type="InterPro" id="IPR024453">
    <property type="entry name" value="Peptidase_C92"/>
</dbReference>
<evidence type="ECO:0000313" key="1">
    <source>
        <dbReference type="EMBL" id="ABF79687.1"/>
    </source>
</evidence>
<dbReference type="InterPro" id="IPR038765">
    <property type="entry name" value="Papain-like_cys_pep_sf"/>
</dbReference>
<dbReference type="Gene3D" id="3.90.1720.10">
    <property type="entry name" value="endopeptidase domain like (from Nostoc punctiforme)"/>
    <property type="match status" value="1"/>
</dbReference>
<reference evidence="1" key="1">
    <citation type="submission" date="2006-05" db="EMBL/GenBank/DDBJ databases">
        <title>Complete sequence of chromosome 2 of Burkholderia cenocepacia AU 1054.</title>
        <authorList>
            <consortium name="US DOE Joint Genome Institute"/>
            <person name="Copeland A."/>
            <person name="Lucas S."/>
            <person name="Lapidus A."/>
            <person name="Barry K."/>
            <person name="Detter J.C."/>
            <person name="Glavina del Rio T."/>
            <person name="Hammon N."/>
            <person name="Israni S."/>
            <person name="Dalin E."/>
            <person name="Tice H."/>
            <person name="Pitluck S."/>
            <person name="Chain P."/>
            <person name="Malfatti S."/>
            <person name="Shin M."/>
            <person name="Vergez L."/>
            <person name="Schmutz J."/>
            <person name="Larimer F."/>
            <person name="Land M."/>
            <person name="Hauser L."/>
            <person name="Kyrpides N."/>
            <person name="Lykidis A."/>
            <person name="LiPuma J.J."/>
            <person name="Konstantinidis K."/>
            <person name="Tiedje J.M."/>
            <person name="Richardson P."/>
        </authorList>
    </citation>
    <scope>NUCLEOTIDE SEQUENCE [LARGE SCALE GENOMIC DNA]</scope>
    <source>
        <strain evidence="1">AU 1054</strain>
    </source>
</reference>
<dbReference type="AlphaFoldDB" id="A0A0H2XZL6"/>
<organism evidence="1">
    <name type="scientific">Burkholderia orbicola (strain AU 1054)</name>
    <dbReference type="NCBI Taxonomy" id="331271"/>
    <lineage>
        <taxon>Bacteria</taxon>
        <taxon>Pseudomonadati</taxon>
        <taxon>Pseudomonadota</taxon>
        <taxon>Betaproteobacteria</taxon>
        <taxon>Burkholderiales</taxon>
        <taxon>Burkholderiaceae</taxon>
        <taxon>Burkholderia</taxon>
        <taxon>Burkholderia cepacia complex</taxon>
        <taxon>Burkholderia orbicola</taxon>
    </lineage>
</organism>
<gene>
    <name evidence="1" type="ordered locus">Bcen_4808</name>
</gene>
<dbReference type="SUPFAM" id="SSF54001">
    <property type="entry name" value="Cysteine proteinases"/>
    <property type="match status" value="1"/>
</dbReference>
<evidence type="ECO:0008006" key="2">
    <source>
        <dbReference type="Google" id="ProtNLM"/>
    </source>
</evidence>
<dbReference type="NCBIfam" id="NF008547">
    <property type="entry name" value="PRK11470.1"/>
    <property type="match status" value="1"/>
</dbReference>
<protein>
    <recommendedName>
        <fullName evidence="2">YebB family permuted papain-like enzyme</fullName>
    </recommendedName>
</protein>
<proteinExistence type="predicted"/>
<accession>A0A0H2XZL6</accession>